<feature type="region of interest" description="Disordered" evidence="6">
    <location>
        <begin position="695"/>
        <end position="731"/>
    </location>
</feature>
<feature type="region of interest" description="Disordered" evidence="6">
    <location>
        <begin position="581"/>
        <end position="653"/>
    </location>
</feature>
<keyword evidence="12" id="KW-1185">Reference proteome</keyword>
<dbReference type="InterPro" id="IPR008936">
    <property type="entry name" value="Rho_GTPase_activation_prot"/>
</dbReference>
<evidence type="ECO:0000313" key="10">
    <source>
        <dbReference type="EMBL" id="OUT21774.1"/>
    </source>
</evidence>
<sequence length="1252" mass="141209">MHKHTGSITSDSSRPTIQSSPRKHLYHNLYSSPSKKDFQKFIPPLNNNQENIDASLIQPLFDNRNVDNSVYAEKSMVNATNPNLYTSPSKKPTVIKKPKICKVCSKQIIGTLVRAMGNIYHIDCFTCYDCHKPCSDKFFAADIEVMDNKTNEKHTINVPLCEYDYFKRIDLICHTCNSAIRGSYITALGHKYHSEHFFCDVCHKVFESDNYYANEGKIYCHFHYSKLYAYHCQGCKCAILKQYVEINRGGKQQQWHPECFMTHKFWKVDINVDAIGLGVDTIDDVTSDPEQLYKVSTTLENLTISIWTTLSEFEESCASLISEMLHAATTNSKSKGLSFTSKLIFKIYCLFKCLDCLSSFSSTYNISIDHSLPKYQGFSKLTKEPRSLTSKLMSYLTFLRDIDPEKLSMNKYSQELLSLISSIAHFIKLISRNALMYSLEYNRLSNSMKPTEILLNEIANHEKYKKDLFHVSSKSNDTCSHCHQSIEDDCILYKIDESNEKRWHLNCFVCSKCSGNTVISITDVSEAAYNRKTGAVLCPSCASDDVNSATGFTVVTRFIQLAYLLEIALFRSKVVINKRVKSGHSKQHSSVSATTTPTSFSDNSRKPSDASNKHSILRKSSHSRQDRESIKREQQQQSEQHQIPKNDSTDSYENNVSEIARRRSLREARTLNNVDQEIRKSVILEAPIAWSADTENIPEPSAASDKYQPKNEAEKVEKMVSNSQSRVGTTGSMKLRVKDLSIKKRAFQNRQQPVSSYDYRENNHHTKSPSDDKIGASINAAITSKLLQNESSLTLDDIPRIVSSEQAREHRPNAFKFQKRDYSSAISNMPVPKTIETTSNNQLEISEKKDSKQTPTHRPKLSINDIEDSAEKKPVNNVVRYSELSYNAHEIIRHIAAIALYEIFPNQVTIEYCTTLIDVHKAPSFWGKIFGGGGNSSSIHSSSPSTSSNDFKSGSATISGSGKGVFGVPLDAVVKKFGTDSDLGVGTRKVRIPLLVDELINVMRKQDVSTEGVFRLNGNIKRLRQLVEEIDSHPDRTPKLDAETPIQLAALLKKYLRDLPVPLLTFKLYDLFLLSQKLGSDPDSSDDDAIARKRERVLKLAYAMLPKPNRDLAEVLFAFLSWVATFAEIGDEDNGGGGSKMDTHNLATVITPNILYSNESIHRSQSEAINDGFKLINSEGGENQFLAIEVINDMIEMNEELSIVPQDIVELYKLAGFDRKLDEKDKKNSLITKDILAKLKQVIETNPTVLTK</sequence>
<dbReference type="FunFam" id="2.10.110.10:FF:000009">
    <property type="entry name" value="Paxillin isoform 1"/>
    <property type="match status" value="1"/>
</dbReference>
<dbReference type="Gene3D" id="2.10.110.10">
    <property type="entry name" value="Cysteine Rich Protein"/>
    <property type="match status" value="3"/>
</dbReference>
<evidence type="ECO:0000256" key="2">
    <source>
        <dbReference type="ARBA" id="ARBA00022723"/>
    </source>
</evidence>
<reference evidence="10 11" key="1">
    <citation type="submission" date="2017-05" db="EMBL/GenBank/DDBJ databases">
        <title>The Genome Sequence of Candida krusei Ckrusei653.</title>
        <authorList>
            <person name="Cuomo C."/>
            <person name="Forche A."/>
            <person name="Young S."/>
            <person name="Abouelleil A."/>
            <person name="Cao P."/>
            <person name="Chapman S."/>
            <person name="Cusick C."/>
            <person name="Shea T."/>
            <person name="Nusbaum C."/>
            <person name="Birren B."/>
        </authorList>
    </citation>
    <scope>NUCLEOTIDE SEQUENCE [LARGE SCALE GENOMIC DNA]</scope>
    <source>
        <strain evidence="10 11">Ckrusei653</strain>
    </source>
</reference>
<dbReference type="GO" id="GO:0007165">
    <property type="term" value="P:signal transduction"/>
    <property type="evidence" value="ECO:0007669"/>
    <property type="project" value="InterPro"/>
</dbReference>
<dbReference type="Proteomes" id="UP000249293">
    <property type="component" value="Chromosome 5"/>
</dbReference>
<gene>
    <name evidence="9" type="ORF">C5L36_0E04900</name>
    <name evidence="10" type="ORF">CAS74_002750</name>
</gene>
<feature type="compositionally biased region" description="Polar residues" evidence="6">
    <location>
        <begin position="588"/>
        <end position="602"/>
    </location>
</feature>
<evidence type="ECO:0000256" key="3">
    <source>
        <dbReference type="ARBA" id="ARBA00022833"/>
    </source>
</evidence>
<proteinExistence type="predicted"/>
<dbReference type="SMART" id="SM00324">
    <property type="entry name" value="RhoGAP"/>
    <property type="match status" value="1"/>
</dbReference>
<keyword evidence="4 5" id="KW-0440">LIM domain</keyword>
<feature type="compositionally biased region" description="Basic and acidic residues" evidence="6">
    <location>
        <begin position="603"/>
        <end position="612"/>
    </location>
</feature>
<feature type="compositionally biased region" description="Polar residues" evidence="6">
    <location>
        <begin position="1"/>
        <end position="20"/>
    </location>
</feature>
<dbReference type="STRING" id="4909.A0A1Z8JMI3"/>
<dbReference type="Pfam" id="PF00412">
    <property type="entry name" value="LIM"/>
    <property type="match status" value="3"/>
</dbReference>
<evidence type="ECO:0000313" key="12">
    <source>
        <dbReference type="Proteomes" id="UP000249293"/>
    </source>
</evidence>
<organism evidence="10 11">
    <name type="scientific">Pichia kudriavzevii</name>
    <name type="common">Yeast</name>
    <name type="synonym">Issatchenkia orientalis</name>
    <dbReference type="NCBI Taxonomy" id="4909"/>
    <lineage>
        <taxon>Eukaryota</taxon>
        <taxon>Fungi</taxon>
        <taxon>Dikarya</taxon>
        <taxon>Ascomycota</taxon>
        <taxon>Saccharomycotina</taxon>
        <taxon>Pichiomycetes</taxon>
        <taxon>Pichiales</taxon>
        <taxon>Pichiaceae</taxon>
        <taxon>Pichia</taxon>
    </lineage>
</organism>
<reference evidence="9 12" key="2">
    <citation type="submission" date="2018-06" db="EMBL/GenBank/DDBJ databases">
        <title>Population genomics shows no distinction between pathogenic Candida krusei and environmental Pichia kudriavzevii: One species, four names.</title>
        <authorList>
            <person name="Douglass A.P."/>
            <person name="Offei B."/>
            <person name="Braun-Galleani S."/>
            <person name="Coughlan A.Y."/>
            <person name="Martos A."/>
            <person name="Ortiz-Merino R.A."/>
            <person name="Byrne K.P."/>
            <person name="Wolfe K.H."/>
        </authorList>
    </citation>
    <scope>NUCLEOTIDE SEQUENCE [LARGE SCALE GENOMIC DNA]</scope>
    <source>
        <strain evidence="9 12">CBS573</strain>
    </source>
</reference>
<feature type="compositionally biased region" description="Basic and acidic residues" evidence="6">
    <location>
        <begin position="623"/>
        <end position="634"/>
    </location>
</feature>
<dbReference type="VEuPathDB" id="FungiDB:C5L36_0E04900"/>
<dbReference type="PROSITE" id="PS00478">
    <property type="entry name" value="LIM_DOMAIN_1"/>
    <property type="match status" value="1"/>
</dbReference>
<evidence type="ECO:0000256" key="1">
    <source>
        <dbReference type="ARBA" id="ARBA00022468"/>
    </source>
</evidence>
<dbReference type="GeneID" id="40386296"/>
<dbReference type="CDD" id="cd09392">
    <property type="entry name" value="LIM2_Lrg1p_like"/>
    <property type="match status" value="1"/>
</dbReference>
<dbReference type="InterPro" id="IPR000198">
    <property type="entry name" value="RhoGAP_dom"/>
</dbReference>
<feature type="compositionally biased region" description="Basic and acidic residues" evidence="6">
    <location>
        <begin position="707"/>
        <end position="718"/>
    </location>
</feature>
<dbReference type="EMBL" id="NHMM01000004">
    <property type="protein sequence ID" value="OUT21774.1"/>
    <property type="molecule type" value="Genomic_DNA"/>
</dbReference>
<feature type="region of interest" description="Disordered" evidence="6">
    <location>
        <begin position="832"/>
        <end position="868"/>
    </location>
</feature>
<dbReference type="PANTHER" id="PTHR12635">
    <property type="entry name" value="RHO-GTPASE-ACTIVATING PROTEIN 6 FAMILY MEMBER"/>
    <property type="match status" value="1"/>
</dbReference>
<dbReference type="CDD" id="cd09391">
    <property type="entry name" value="LIM1_Lrg1p_like"/>
    <property type="match status" value="1"/>
</dbReference>
<dbReference type="AlphaFoldDB" id="A0A1Z8JMI3"/>
<feature type="region of interest" description="Disordered" evidence="6">
    <location>
        <begin position="748"/>
        <end position="774"/>
    </location>
</feature>
<dbReference type="RefSeq" id="XP_029323913.1">
    <property type="nucleotide sequence ID" value="XM_029468053.1"/>
</dbReference>
<evidence type="ECO:0000313" key="9">
    <source>
        <dbReference type="EMBL" id="AWU78437.1"/>
    </source>
</evidence>
<dbReference type="InterPro" id="IPR001781">
    <property type="entry name" value="Znf_LIM"/>
</dbReference>
<keyword evidence="1" id="KW-0343">GTPase activation</keyword>
<dbReference type="PROSITE" id="PS50023">
    <property type="entry name" value="LIM_DOMAIN_2"/>
    <property type="match status" value="3"/>
</dbReference>
<keyword evidence="2 5" id="KW-0479">Metal-binding</keyword>
<evidence type="ECO:0000256" key="6">
    <source>
        <dbReference type="SAM" id="MobiDB-lite"/>
    </source>
</evidence>
<dbReference type="InterPro" id="IPR037863">
    <property type="entry name" value="RHOGAP6/36"/>
</dbReference>
<dbReference type="GO" id="GO:0046872">
    <property type="term" value="F:metal ion binding"/>
    <property type="evidence" value="ECO:0007669"/>
    <property type="project" value="UniProtKB-KW"/>
</dbReference>
<dbReference type="OrthoDB" id="20689at2759"/>
<evidence type="ECO:0000256" key="5">
    <source>
        <dbReference type="PROSITE-ProRule" id="PRU00125"/>
    </source>
</evidence>
<evidence type="ECO:0000313" key="11">
    <source>
        <dbReference type="Proteomes" id="UP000195871"/>
    </source>
</evidence>
<dbReference type="Gene3D" id="1.10.555.10">
    <property type="entry name" value="Rho GTPase activation protein"/>
    <property type="match status" value="1"/>
</dbReference>
<accession>A0A1Z8JMI3</accession>
<feature type="compositionally biased region" description="Polar residues" evidence="6">
    <location>
        <begin position="835"/>
        <end position="844"/>
    </location>
</feature>
<dbReference type="PANTHER" id="PTHR12635:SF7">
    <property type="entry name" value="RHO GTPASE ACTIVATING PROTEIN 6-RELATED"/>
    <property type="match status" value="1"/>
</dbReference>
<feature type="domain" description="Rho-GAP" evidence="8">
    <location>
        <begin position="968"/>
        <end position="1202"/>
    </location>
</feature>
<dbReference type="KEGG" id="pkz:C5L36_0E04900"/>
<feature type="region of interest" description="Disordered" evidence="6">
    <location>
        <begin position="1"/>
        <end position="22"/>
    </location>
</feature>
<evidence type="ECO:0000259" key="7">
    <source>
        <dbReference type="PROSITE" id="PS50023"/>
    </source>
</evidence>
<dbReference type="EMBL" id="CP028777">
    <property type="protein sequence ID" value="AWU78437.1"/>
    <property type="molecule type" value="Genomic_DNA"/>
</dbReference>
<dbReference type="SUPFAM" id="SSF48350">
    <property type="entry name" value="GTPase activation domain, GAP"/>
    <property type="match status" value="1"/>
</dbReference>
<feature type="domain" description="LIM zinc-binding" evidence="7">
    <location>
        <begin position="477"/>
        <end position="548"/>
    </location>
</feature>
<feature type="compositionally biased region" description="Polar residues" evidence="6">
    <location>
        <begin position="720"/>
        <end position="731"/>
    </location>
</feature>
<protein>
    <recommendedName>
        <fullName evidence="13">Rho-GTPase-activating protein LRG1</fullName>
    </recommendedName>
</protein>
<evidence type="ECO:0000256" key="4">
    <source>
        <dbReference type="ARBA" id="ARBA00023038"/>
    </source>
</evidence>
<feature type="domain" description="LIM zinc-binding" evidence="7">
    <location>
        <begin position="171"/>
        <end position="230"/>
    </location>
</feature>
<keyword evidence="3 5" id="KW-0862">Zinc</keyword>
<dbReference type="Proteomes" id="UP000195871">
    <property type="component" value="Unassembled WGS sequence"/>
</dbReference>
<feature type="domain" description="LIM zinc-binding" evidence="7">
    <location>
        <begin position="99"/>
        <end position="157"/>
    </location>
</feature>
<name>A0A1Z8JMI3_PICKU</name>
<feature type="compositionally biased region" description="Basic and acidic residues" evidence="6">
    <location>
        <begin position="758"/>
        <end position="774"/>
    </location>
</feature>
<dbReference type="GO" id="GO:0005096">
    <property type="term" value="F:GTPase activator activity"/>
    <property type="evidence" value="ECO:0007669"/>
    <property type="project" value="UniProtKB-KW"/>
</dbReference>
<dbReference type="PROSITE" id="PS50238">
    <property type="entry name" value="RHOGAP"/>
    <property type="match status" value="1"/>
</dbReference>
<evidence type="ECO:0008006" key="13">
    <source>
        <dbReference type="Google" id="ProtNLM"/>
    </source>
</evidence>
<dbReference type="SUPFAM" id="SSF57716">
    <property type="entry name" value="Glucocorticoid receptor-like (DNA-binding domain)"/>
    <property type="match status" value="3"/>
</dbReference>
<dbReference type="SMART" id="SM00132">
    <property type="entry name" value="LIM"/>
    <property type="match status" value="3"/>
</dbReference>
<dbReference type="Pfam" id="PF00620">
    <property type="entry name" value="RhoGAP"/>
    <property type="match status" value="1"/>
</dbReference>
<evidence type="ECO:0000259" key="8">
    <source>
        <dbReference type="PROSITE" id="PS50238"/>
    </source>
</evidence>